<name>A0A926NZJ2_9HYPH</name>
<dbReference type="EMBL" id="JABFCZ010000013">
    <property type="protein sequence ID" value="MBD1547171.1"/>
    <property type="molecule type" value="Genomic_DNA"/>
</dbReference>
<protein>
    <submittedName>
        <fullName evidence="1">Uncharacterized protein</fullName>
    </submittedName>
</protein>
<accession>A0A926NZJ2</accession>
<dbReference type="Proteomes" id="UP000598467">
    <property type="component" value="Unassembled WGS sequence"/>
</dbReference>
<comment type="caution">
    <text evidence="1">The sequence shown here is derived from an EMBL/GenBank/DDBJ whole genome shotgun (WGS) entry which is preliminary data.</text>
</comment>
<organism evidence="1 2">
    <name type="scientific">Roseibium aggregatum</name>
    <dbReference type="NCBI Taxonomy" id="187304"/>
    <lineage>
        <taxon>Bacteria</taxon>
        <taxon>Pseudomonadati</taxon>
        <taxon>Pseudomonadota</taxon>
        <taxon>Alphaproteobacteria</taxon>
        <taxon>Hyphomicrobiales</taxon>
        <taxon>Stappiaceae</taxon>
        <taxon>Roseibium</taxon>
    </lineage>
</organism>
<dbReference type="AlphaFoldDB" id="A0A926NZJ2"/>
<reference evidence="1" key="1">
    <citation type="submission" date="2020-05" db="EMBL/GenBank/DDBJ databases">
        <title>Identification of trans-AT polyketide cluster in two marine bacteria, producers of a novel glutaramide-containing polyketide sesbanimide D and analogs.</title>
        <authorList>
            <person name="Kacar D."/>
            <person name="Rodriguez P."/>
            <person name="Canedo L."/>
            <person name="Gonzalez E."/>
            <person name="Galan B."/>
            <person name="De La Calle F."/>
            <person name="Garcia J.L."/>
        </authorList>
    </citation>
    <scope>NUCLEOTIDE SEQUENCE</scope>
    <source>
        <strain evidence="1">PHM038</strain>
    </source>
</reference>
<sequence length="82" mass="9275">MWFFRTLYQIIAGRLIRDFETKANNGTTNVTLSLKQETGDGSYFVVLALKSAGNYQYAHFSRQQFDMFAAEVAAIQADLSNL</sequence>
<evidence type="ECO:0000313" key="2">
    <source>
        <dbReference type="Proteomes" id="UP000598467"/>
    </source>
</evidence>
<proteinExistence type="predicted"/>
<evidence type="ECO:0000313" key="1">
    <source>
        <dbReference type="EMBL" id="MBD1547171.1"/>
    </source>
</evidence>
<gene>
    <name evidence="1" type="ORF">HK439_12955</name>
</gene>
<dbReference type="RefSeq" id="WP_190291927.1">
    <property type="nucleotide sequence ID" value="NZ_JABFCZ010000013.1"/>
</dbReference>